<organism evidence="1 2">
    <name type="scientific">Bythopirellula goksoeyrii</name>
    <dbReference type="NCBI Taxonomy" id="1400387"/>
    <lineage>
        <taxon>Bacteria</taxon>
        <taxon>Pseudomonadati</taxon>
        <taxon>Planctomycetota</taxon>
        <taxon>Planctomycetia</taxon>
        <taxon>Pirellulales</taxon>
        <taxon>Lacipirellulaceae</taxon>
        <taxon>Bythopirellula</taxon>
    </lineage>
</organism>
<dbReference type="AlphaFoldDB" id="A0A5B9Q6C5"/>
<sequence length="71" mass="7824">MRMIEISDEAYQTLAKFHGDVNLYVEKLAAEAREVAAVQEGIDAYNAGDCRPLAEFGGELQERFGIDTSQA</sequence>
<dbReference type="EMBL" id="CP042913">
    <property type="protein sequence ID" value="QEG33240.1"/>
    <property type="molecule type" value="Genomic_DNA"/>
</dbReference>
<dbReference type="OrthoDB" id="287294at2"/>
<protein>
    <submittedName>
        <fullName evidence="1">Uncharacterized protein</fullName>
    </submittedName>
</protein>
<name>A0A5B9Q6C5_9BACT</name>
<evidence type="ECO:0000313" key="2">
    <source>
        <dbReference type="Proteomes" id="UP000323917"/>
    </source>
</evidence>
<proteinExistence type="predicted"/>
<reference evidence="1 2" key="1">
    <citation type="submission" date="2019-08" db="EMBL/GenBank/DDBJ databases">
        <title>Deep-cultivation of Planctomycetes and their phenomic and genomic characterization uncovers novel biology.</title>
        <authorList>
            <person name="Wiegand S."/>
            <person name="Jogler M."/>
            <person name="Boedeker C."/>
            <person name="Pinto D."/>
            <person name="Vollmers J."/>
            <person name="Rivas-Marin E."/>
            <person name="Kohn T."/>
            <person name="Peeters S.H."/>
            <person name="Heuer A."/>
            <person name="Rast P."/>
            <person name="Oberbeckmann S."/>
            <person name="Bunk B."/>
            <person name="Jeske O."/>
            <person name="Meyerdierks A."/>
            <person name="Storesund J.E."/>
            <person name="Kallscheuer N."/>
            <person name="Luecker S."/>
            <person name="Lage O.M."/>
            <person name="Pohl T."/>
            <person name="Merkel B.J."/>
            <person name="Hornburger P."/>
            <person name="Mueller R.-W."/>
            <person name="Bruemmer F."/>
            <person name="Labrenz M."/>
            <person name="Spormann A.M."/>
            <person name="Op den Camp H."/>
            <person name="Overmann J."/>
            <person name="Amann R."/>
            <person name="Jetten M.S.M."/>
            <person name="Mascher T."/>
            <person name="Medema M.H."/>
            <person name="Devos D.P."/>
            <person name="Kaster A.-K."/>
            <person name="Ovreas L."/>
            <person name="Rohde M."/>
            <person name="Galperin M.Y."/>
            <person name="Jogler C."/>
        </authorList>
    </citation>
    <scope>NUCLEOTIDE SEQUENCE [LARGE SCALE GENOMIC DNA]</scope>
    <source>
        <strain evidence="1 2">Pr1d</strain>
    </source>
</reference>
<gene>
    <name evidence="1" type="ORF">Pr1d_05010</name>
</gene>
<dbReference type="Proteomes" id="UP000323917">
    <property type="component" value="Chromosome"/>
</dbReference>
<evidence type="ECO:0000313" key="1">
    <source>
        <dbReference type="EMBL" id="QEG33240.1"/>
    </source>
</evidence>
<accession>A0A5B9Q6C5</accession>
<dbReference type="KEGG" id="bgok:Pr1d_05010"/>
<keyword evidence="2" id="KW-1185">Reference proteome</keyword>
<dbReference type="RefSeq" id="WP_148072034.1">
    <property type="nucleotide sequence ID" value="NZ_CP042913.1"/>
</dbReference>